<feature type="transmembrane region" description="Helical" evidence="2">
    <location>
        <begin position="231"/>
        <end position="253"/>
    </location>
</feature>
<feature type="transmembrane region" description="Helical" evidence="2">
    <location>
        <begin position="115"/>
        <end position="135"/>
    </location>
</feature>
<sequence>MFLSPKYHLPKALRIIHQLGMRYNPTLCQLGTTCKYTSMLQQFGTRYTSTLCTKFTCQNKVQILFSDEKQSQNRQGSDKYQHNGSRQFHYSRSCQSNSKALILYDSIKDLKSSPLPALALGFSGLIPFAAAPAFMIYQQAFYSSIAFAQVAYGASILSFLGGVRWGFTLPEQSALQPNWTNMAISVMPSLVAWVGLLLPTPYSLLTVMTGLAAVGYYDIVTWGYPTWFKGLRFVLTFVAVLSLWTSFMCQYMLKSSENTSDDNSVKNE</sequence>
<evidence type="ECO:0000313" key="3">
    <source>
        <dbReference type="EMBL" id="KAK3089431.1"/>
    </source>
</evidence>
<gene>
    <name evidence="3" type="ORF">FSP39_003555</name>
</gene>
<keyword evidence="2" id="KW-0472">Membrane</keyword>
<keyword evidence="4" id="KW-1185">Reference proteome</keyword>
<keyword evidence="2" id="KW-1133">Transmembrane helix</keyword>
<dbReference type="PANTHER" id="PTHR15887">
    <property type="entry name" value="TRANSMEMBRANE PROTEIN 69"/>
    <property type="match status" value="1"/>
</dbReference>
<dbReference type="InterPro" id="IPR021836">
    <property type="entry name" value="DUF3429"/>
</dbReference>
<organism evidence="3 4">
    <name type="scientific">Pinctada imbricata</name>
    <name type="common">Atlantic pearl-oyster</name>
    <name type="synonym">Pinctada martensii</name>
    <dbReference type="NCBI Taxonomy" id="66713"/>
    <lineage>
        <taxon>Eukaryota</taxon>
        <taxon>Metazoa</taxon>
        <taxon>Spiralia</taxon>
        <taxon>Lophotrochozoa</taxon>
        <taxon>Mollusca</taxon>
        <taxon>Bivalvia</taxon>
        <taxon>Autobranchia</taxon>
        <taxon>Pteriomorphia</taxon>
        <taxon>Pterioida</taxon>
        <taxon>Pterioidea</taxon>
        <taxon>Pteriidae</taxon>
        <taxon>Pinctada</taxon>
    </lineage>
</organism>
<feature type="transmembrane region" description="Helical" evidence="2">
    <location>
        <begin position="141"/>
        <end position="167"/>
    </location>
</feature>
<feature type="compositionally biased region" description="Polar residues" evidence="1">
    <location>
        <begin position="82"/>
        <end position="91"/>
    </location>
</feature>
<feature type="compositionally biased region" description="Basic and acidic residues" evidence="1">
    <location>
        <begin position="69"/>
        <end position="81"/>
    </location>
</feature>
<dbReference type="Proteomes" id="UP001186944">
    <property type="component" value="Unassembled WGS sequence"/>
</dbReference>
<accession>A0AA88Y4N8</accession>
<evidence type="ECO:0008006" key="5">
    <source>
        <dbReference type="Google" id="ProtNLM"/>
    </source>
</evidence>
<evidence type="ECO:0000256" key="1">
    <source>
        <dbReference type="SAM" id="MobiDB-lite"/>
    </source>
</evidence>
<keyword evidence="2" id="KW-0812">Transmembrane</keyword>
<proteinExistence type="predicted"/>
<dbReference type="AlphaFoldDB" id="A0AA88Y4N8"/>
<reference evidence="3" key="1">
    <citation type="submission" date="2019-08" db="EMBL/GenBank/DDBJ databases">
        <title>The improved chromosome-level genome for the pearl oyster Pinctada fucata martensii using PacBio sequencing and Hi-C.</title>
        <authorList>
            <person name="Zheng Z."/>
        </authorList>
    </citation>
    <scope>NUCLEOTIDE SEQUENCE</scope>
    <source>
        <strain evidence="3">ZZ-2019</strain>
        <tissue evidence="3">Adductor muscle</tissue>
    </source>
</reference>
<evidence type="ECO:0000313" key="4">
    <source>
        <dbReference type="Proteomes" id="UP001186944"/>
    </source>
</evidence>
<dbReference type="PANTHER" id="PTHR15887:SF1">
    <property type="entry name" value="TRANSMEMBRANE PROTEIN 69"/>
    <property type="match status" value="1"/>
</dbReference>
<dbReference type="Pfam" id="PF11911">
    <property type="entry name" value="DUF3429"/>
    <property type="match status" value="1"/>
</dbReference>
<feature type="region of interest" description="Disordered" evidence="1">
    <location>
        <begin position="69"/>
        <end position="91"/>
    </location>
</feature>
<comment type="caution">
    <text evidence="3">The sequence shown here is derived from an EMBL/GenBank/DDBJ whole genome shotgun (WGS) entry which is preliminary data.</text>
</comment>
<name>A0AA88Y4N8_PINIB</name>
<dbReference type="EMBL" id="VSWD01000010">
    <property type="protein sequence ID" value="KAK3089431.1"/>
    <property type="molecule type" value="Genomic_DNA"/>
</dbReference>
<evidence type="ECO:0000256" key="2">
    <source>
        <dbReference type="SAM" id="Phobius"/>
    </source>
</evidence>
<protein>
    <recommendedName>
        <fullName evidence="5">Transmembrane protein 69</fullName>
    </recommendedName>
</protein>